<dbReference type="FunFam" id="3.30.160.60:FF:000100">
    <property type="entry name" value="Zinc finger 45-like"/>
    <property type="match status" value="1"/>
</dbReference>
<dbReference type="AlphaFoldDB" id="A0A7M5V7K0"/>
<dbReference type="SUPFAM" id="SSF54160">
    <property type="entry name" value="Chromo domain-like"/>
    <property type="match status" value="1"/>
</dbReference>
<keyword evidence="3" id="KW-0677">Repeat</keyword>
<feature type="region of interest" description="Disordered" evidence="8">
    <location>
        <begin position="257"/>
        <end position="303"/>
    </location>
</feature>
<sequence>MAAESEALKLPKPIPVATELLNFTGDRRLDFLGFVRPDEVQDIKAYNVDKDGNRYYLVHWKESWKAESSLIYCDKLIQRFWQESQKHVDFTSQTSQVNSQHSHPHDKKEQSPTTLYNSFQLSSISGTKESANEILNCLERDVVASELASKNEKIEDGDKNYLNLTTSDSNRAFDSDPSITQNEVASHDEEDELIDTQVETLPPSFTLIDKRTESSSSSHSQQDFGECTRDNGSVINDTKSLLKNNTLAINDVSDKEVNKPESECGENNSLHDTHEAISIEPSSVTEEQVEKTCEDDSPEPVGESSVALTVDLDVSMTEGDSQSKKGASKRKNRLPKIHPPKIGDETDKALMSQKKKKKSGVVGPSPRKKLIGPKSRISASSTDDSVIPSDGISSTTKKQTSSANLKCMVCDKSLTSLQNLMKHLLTHNNNHTCQICMKTFKNMHFLKHHMDKHKTSYEYSCPICHKMFKFKNNMRCHLRKHTAEKKFECEICHKKFMGPYNLREHMKTHSTDRPYECELCLKRYKDSGALNKHLMTHQEKKVSCEICNRSFSNSTQLNRHMRFHLSWPGDSFKSKSKKKSTESFQCKDCDKSFKHYSNLSAHIKKAHRELKNECTVCEKRFAFKYELKQHMFIHQEGVEKQSKFKCQYCNKYFQRSTTLKTHEQNTHLGVKRFKCEVCGKEFGTKFNMQVHVEKIHNTNNEQTDGKTRSKRRTRSSSAAATKPPAENITQLVPTDVNPLLVPPPSVPPFPSQVTSLTSPLLRNMTANDMLRNAISSMPVSNLPDLNYFSALNATQSGRGYQFYGLPPPDFGVSQ</sequence>
<keyword evidence="11" id="KW-1185">Reference proteome</keyword>
<feature type="region of interest" description="Disordered" evidence="8">
    <location>
        <begin position="210"/>
        <end position="231"/>
    </location>
</feature>
<dbReference type="Pfam" id="PF12874">
    <property type="entry name" value="zf-met"/>
    <property type="match status" value="1"/>
</dbReference>
<evidence type="ECO:0000256" key="1">
    <source>
        <dbReference type="ARBA" id="ARBA00004123"/>
    </source>
</evidence>
<dbReference type="GO" id="GO:0000981">
    <property type="term" value="F:DNA-binding transcription factor activity, RNA polymerase II-specific"/>
    <property type="evidence" value="ECO:0007669"/>
    <property type="project" value="TreeGrafter"/>
</dbReference>
<dbReference type="Gene3D" id="3.30.160.60">
    <property type="entry name" value="Classic Zinc Finger"/>
    <property type="match status" value="8"/>
</dbReference>
<evidence type="ECO:0000256" key="6">
    <source>
        <dbReference type="ARBA" id="ARBA00023242"/>
    </source>
</evidence>
<name>A0A7M5V7K0_9CNID</name>
<dbReference type="FunFam" id="3.30.160.60:FF:000446">
    <property type="entry name" value="Zinc finger protein"/>
    <property type="match status" value="1"/>
</dbReference>
<dbReference type="InterPro" id="IPR036236">
    <property type="entry name" value="Znf_C2H2_sf"/>
</dbReference>
<evidence type="ECO:0000256" key="5">
    <source>
        <dbReference type="ARBA" id="ARBA00022833"/>
    </source>
</evidence>
<feature type="domain" description="C2H2-type" evidence="9">
    <location>
        <begin position="584"/>
        <end position="612"/>
    </location>
</feature>
<feature type="region of interest" description="Disordered" evidence="8">
    <location>
        <begin position="694"/>
        <end position="729"/>
    </location>
</feature>
<organism evidence="10 11">
    <name type="scientific">Clytia hemisphaerica</name>
    <dbReference type="NCBI Taxonomy" id="252671"/>
    <lineage>
        <taxon>Eukaryota</taxon>
        <taxon>Metazoa</taxon>
        <taxon>Cnidaria</taxon>
        <taxon>Hydrozoa</taxon>
        <taxon>Hydroidolina</taxon>
        <taxon>Leptothecata</taxon>
        <taxon>Obeliida</taxon>
        <taxon>Clytiidae</taxon>
        <taxon>Clytia</taxon>
    </lineage>
</organism>
<feature type="domain" description="C2H2-type" evidence="9">
    <location>
        <begin position="644"/>
        <end position="672"/>
    </location>
</feature>
<dbReference type="PANTHER" id="PTHR24394">
    <property type="entry name" value="ZINC FINGER PROTEIN"/>
    <property type="match status" value="1"/>
</dbReference>
<feature type="domain" description="C2H2-type" evidence="9">
    <location>
        <begin position="515"/>
        <end position="542"/>
    </location>
</feature>
<feature type="region of interest" description="Disordered" evidence="8">
    <location>
        <begin position="315"/>
        <end position="398"/>
    </location>
</feature>
<dbReference type="Proteomes" id="UP000594262">
    <property type="component" value="Unplaced"/>
</dbReference>
<feature type="domain" description="C2H2-type" evidence="9">
    <location>
        <begin position="612"/>
        <end position="634"/>
    </location>
</feature>
<feature type="compositionally biased region" description="Basic residues" evidence="8">
    <location>
        <begin position="326"/>
        <end position="339"/>
    </location>
</feature>
<dbReference type="EnsemblMetazoa" id="CLYHEMT008854.1">
    <property type="protein sequence ID" value="CLYHEMP008854.1"/>
    <property type="gene ID" value="CLYHEMG008854"/>
</dbReference>
<dbReference type="InterPro" id="IPR016197">
    <property type="entry name" value="Chromo-like_dom_sf"/>
</dbReference>
<dbReference type="GO" id="GO:0005634">
    <property type="term" value="C:nucleus"/>
    <property type="evidence" value="ECO:0007669"/>
    <property type="project" value="UniProtKB-SubCell"/>
</dbReference>
<dbReference type="InterPro" id="IPR013087">
    <property type="entry name" value="Znf_C2H2_type"/>
</dbReference>
<evidence type="ECO:0000256" key="4">
    <source>
        <dbReference type="ARBA" id="ARBA00022771"/>
    </source>
</evidence>
<feature type="region of interest" description="Disordered" evidence="8">
    <location>
        <begin position="92"/>
        <end position="114"/>
    </location>
</feature>
<keyword evidence="5" id="KW-0862">Zinc</keyword>
<feature type="domain" description="C2H2-type" evidence="9">
    <location>
        <begin position="405"/>
        <end position="432"/>
    </location>
</feature>
<dbReference type="PROSITE" id="PS50157">
    <property type="entry name" value="ZINC_FINGER_C2H2_2"/>
    <property type="match status" value="10"/>
</dbReference>
<protein>
    <recommendedName>
        <fullName evidence="9">C2H2-type domain-containing protein</fullName>
    </recommendedName>
</protein>
<dbReference type="Pfam" id="PF00096">
    <property type="entry name" value="zf-C2H2"/>
    <property type="match status" value="6"/>
</dbReference>
<dbReference type="GeneID" id="136807401"/>
<dbReference type="PANTHER" id="PTHR24394:SF44">
    <property type="entry name" value="ZINC FINGER PROTEIN 271-LIKE"/>
    <property type="match status" value="1"/>
</dbReference>
<evidence type="ECO:0000256" key="8">
    <source>
        <dbReference type="SAM" id="MobiDB-lite"/>
    </source>
</evidence>
<dbReference type="Pfam" id="PF13912">
    <property type="entry name" value="zf-C2H2_6"/>
    <property type="match status" value="1"/>
</dbReference>
<dbReference type="CDD" id="cd00024">
    <property type="entry name" value="CD_CSD"/>
    <property type="match status" value="1"/>
</dbReference>
<feature type="domain" description="C2H2-type" evidence="9">
    <location>
        <begin position="487"/>
        <end position="514"/>
    </location>
</feature>
<reference evidence="10" key="1">
    <citation type="submission" date="2021-01" db="UniProtKB">
        <authorList>
            <consortium name="EnsemblMetazoa"/>
        </authorList>
    </citation>
    <scope>IDENTIFICATION</scope>
</reference>
<accession>A0A7M5V7K0</accession>
<feature type="domain" description="C2H2-type" evidence="9">
    <location>
        <begin position="673"/>
        <end position="701"/>
    </location>
</feature>
<dbReference type="RefSeq" id="XP_066920083.1">
    <property type="nucleotide sequence ID" value="XM_067063982.1"/>
</dbReference>
<evidence type="ECO:0000256" key="2">
    <source>
        <dbReference type="ARBA" id="ARBA00022723"/>
    </source>
</evidence>
<evidence type="ECO:0000259" key="9">
    <source>
        <dbReference type="PROSITE" id="PS50157"/>
    </source>
</evidence>
<feature type="compositionally biased region" description="Polar residues" evidence="8">
    <location>
        <begin position="92"/>
        <end position="101"/>
    </location>
</feature>
<feature type="domain" description="C2H2-type" evidence="9">
    <location>
        <begin position="459"/>
        <end position="486"/>
    </location>
</feature>
<comment type="subcellular location">
    <subcellularLocation>
        <location evidence="1">Nucleus</location>
    </subcellularLocation>
</comment>
<dbReference type="SMART" id="SM00355">
    <property type="entry name" value="ZnF_C2H2"/>
    <property type="match status" value="10"/>
</dbReference>
<dbReference type="SUPFAM" id="SSF57667">
    <property type="entry name" value="beta-beta-alpha zinc fingers"/>
    <property type="match status" value="5"/>
</dbReference>
<dbReference type="GO" id="GO:0008270">
    <property type="term" value="F:zinc ion binding"/>
    <property type="evidence" value="ECO:0007669"/>
    <property type="project" value="UniProtKB-KW"/>
</dbReference>
<proteinExistence type="predicted"/>
<feature type="domain" description="C2H2-type" evidence="9">
    <location>
        <begin position="431"/>
        <end position="458"/>
    </location>
</feature>
<feature type="domain" description="C2H2-type" evidence="9">
    <location>
        <begin position="542"/>
        <end position="564"/>
    </location>
</feature>
<keyword evidence="4 7" id="KW-0863">Zinc-finger</keyword>
<keyword evidence="2" id="KW-0479">Metal-binding</keyword>
<evidence type="ECO:0000256" key="7">
    <source>
        <dbReference type="PROSITE-ProRule" id="PRU00042"/>
    </source>
</evidence>
<evidence type="ECO:0000313" key="11">
    <source>
        <dbReference type="Proteomes" id="UP000594262"/>
    </source>
</evidence>
<dbReference type="PROSITE" id="PS00028">
    <property type="entry name" value="ZINC_FINGER_C2H2_1"/>
    <property type="match status" value="10"/>
</dbReference>
<evidence type="ECO:0000313" key="10">
    <source>
        <dbReference type="EnsemblMetazoa" id="CLYHEMP008854.1"/>
    </source>
</evidence>
<dbReference type="OrthoDB" id="6077919at2759"/>
<evidence type="ECO:0000256" key="3">
    <source>
        <dbReference type="ARBA" id="ARBA00022737"/>
    </source>
</evidence>
<keyword evidence="6" id="KW-0539">Nucleus</keyword>